<dbReference type="GO" id="GO:0016989">
    <property type="term" value="F:sigma factor antagonist activity"/>
    <property type="evidence" value="ECO:0007669"/>
    <property type="project" value="TreeGrafter"/>
</dbReference>
<feature type="transmembrane region" description="Helical" evidence="1">
    <location>
        <begin position="88"/>
        <end position="106"/>
    </location>
</feature>
<gene>
    <name evidence="4" type="ORF">DDR33_06705</name>
</gene>
<dbReference type="InterPro" id="IPR012373">
    <property type="entry name" value="Ferrdict_sens_TM"/>
</dbReference>
<accession>A0A2U2PJD2</accession>
<evidence type="ECO:0000313" key="4">
    <source>
        <dbReference type="EMBL" id="PWG81516.1"/>
    </source>
</evidence>
<comment type="caution">
    <text evidence="4">The sequence shown here is derived from an EMBL/GenBank/DDBJ whole genome shotgun (WGS) entry which is preliminary data.</text>
</comment>
<evidence type="ECO:0000259" key="3">
    <source>
        <dbReference type="Pfam" id="PF16344"/>
    </source>
</evidence>
<name>A0A2U2PJD2_9SPHI</name>
<keyword evidence="1" id="KW-0812">Transmembrane</keyword>
<keyword evidence="5" id="KW-1185">Reference proteome</keyword>
<feature type="domain" description="FecR protein" evidence="2">
    <location>
        <begin position="187"/>
        <end position="285"/>
    </location>
</feature>
<reference evidence="4 5" key="1">
    <citation type="submission" date="2018-04" db="EMBL/GenBank/DDBJ databases">
        <title>Pedobacter chongqingensis sp. nov., isolated from a rottenly hemp rope.</title>
        <authorList>
            <person name="Cai Y."/>
        </authorList>
    </citation>
    <scope>NUCLEOTIDE SEQUENCE [LARGE SCALE GENOMIC DNA]</scope>
    <source>
        <strain evidence="4 5">FJ4-8</strain>
    </source>
</reference>
<protein>
    <submittedName>
        <fullName evidence="4">Anti-sigma factor</fullName>
    </submittedName>
</protein>
<dbReference type="AlphaFoldDB" id="A0A2U2PJD2"/>
<dbReference type="PANTHER" id="PTHR30273">
    <property type="entry name" value="PERIPLASMIC SIGNAL SENSOR AND SIGMA FACTOR ACTIVATOR FECR-RELATED"/>
    <property type="match status" value="1"/>
</dbReference>
<dbReference type="Gene3D" id="2.60.120.1440">
    <property type="match status" value="1"/>
</dbReference>
<proteinExistence type="predicted"/>
<dbReference type="InterPro" id="IPR006860">
    <property type="entry name" value="FecR"/>
</dbReference>
<evidence type="ECO:0000256" key="1">
    <source>
        <dbReference type="SAM" id="Phobius"/>
    </source>
</evidence>
<organism evidence="4 5">
    <name type="scientific">Pararcticibacter amylolyticus</name>
    <dbReference type="NCBI Taxonomy" id="2173175"/>
    <lineage>
        <taxon>Bacteria</taxon>
        <taxon>Pseudomonadati</taxon>
        <taxon>Bacteroidota</taxon>
        <taxon>Sphingobacteriia</taxon>
        <taxon>Sphingobacteriales</taxon>
        <taxon>Sphingobacteriaceae</taxon>
        <taxon>Pararcticibacter</taxon>
    </lineage>
</organism>
<feature type="domain" description="Protein FecR C-terminal" evidence="3">
    <location>
        <begin position="328"/>
        <end position="395"/>
    </location>
</feature>
<keyword evidence="1" id="KW-0472">Membrane</keyword>
<dbReference type="Proteomes" id="UP000245647">
    <property type="component" value="Unassembled WGS sequence"/>
</dbReference>
<evidence type="ECO:0000313" key="5">
    <source>
        <dbReference type="Proteomes" id="UP000245647"/>
    </source>
</evidence>
<keyword evidence="1" id="KW-1133">Transmembrane helix</keyword>
<dbReference type="InterPro" id="IPR032508">
    <property type="entry name" value="FecR_C"/>
</dbReference>
<dbReference type="PANTHER" id="PTHR30273:SF2">
    <property type="entry name" value="PROTEIN FECR"/>
    <property type="match status" value="1"/>
</dbReference>
<dbReference type="Pfam" id="PF16344">
    <property type="entry name" value="FecR_C"/>
    <property type="match status" value="1"/>
</dbReference>
<dbReference type="Gene3D" id="3.55.50.30">
    <property type="match status" value="1"/>
</dbReference>
<dbReference type="RefSeq" id="WP_109415000.1">
    <property type="nucleotide sequence ID" value="NZ_QEAS01000004.1"/>
</dbReference>
<dbReference type="Pfam" id="PF04773">
    <property type="entry name" value="FecR"/>
    <property type="match status" value="1"/>
</dbReference>
<sequence>MDQERINYLLQRFTDDLLSNDEEIELLLLISDDRYDFPEHLIWQIERAQAPAPVDEKWDSMLATVLSADKFVSGEPERATRKLQAWRWLVAASIVLILGYSAWFFFSNSPSSHKYQFAANGNGPDIPPGGNKAVVTLPDGKKVILGAGVRGLISEAGAIQVSRTGDGQVRITNSKYKEPASNNPVIIETPRGGTYQVILPDGSKVWLNAASSLSFPGRFDDAERLVELSGEAYFEVAKNYQNNGERRPFVVRSGSLKVKVLGTHFNINAYPEDENIRTTLLEGSVAVSRKGESYLLKPGQVAIAKAEKAVSIQAADTEEAVAWKNEAFQFSGSDVHEVMRQLSRWYNVEVRYSDDMISEHYTGYISRNVPASKALAMLREIGDLNFIMTNGVITVTNKPRNKAIKN</sequence>
<dbReference type="EMBL" id="QEAS01000004">
    <property type="protein sequence ID" value="PWG81516.1"/>
    <property type="molecule type" value="Genomic_DNA"/>
</dbReference>
<evidence type="ECO:0000259" key="2">
    <source>
        <dbReference type="Pfam" id="PF04773"/>
    </source>
</evidence>
<dbReference type="OrthoDB" id="1099963at2"/>